<comment type="catalytic activity">
    <reaction evidence="7">
        <text>3-dehydro-L-erythronate + ATP = 3-dehydro-4-O-phospho-L-erythronate + ADP + H(+)</text>
        <dbReference type="Rhea" id="RHEA:52552"/>
        <dbReference type="ChEBI" id="CHEBI:15378"/>
        <dbReference type="ChEBI" id="CHEBI:30616"/>
        <dbReference type="ChEBI" id="CHEBI:136592"/>
        <dbReference type="ChEBI" id="CHEBI:136670"/>
        <dbReference type="ChEBI" id="CHEBI:456216"/>
        <dbReference type="EC" id="2.7.1.217"/>
    </reaction>
</comment>
<keyword evidence="3" id="KW-0547">Nucleotide-binding</keyword>
<dbReference type="InterPro" id="IPR042213">
    <property type="entry name" value="NBD_C_sf"/>
</dbReference>
<evidence type="ECO:0000256" key="7">
    <source>
        <dbReference type="ARBA" id="ARBA00035898"/>
    </source>
</evidence>
<accession>A0A6J5K960</accession>
<evidence type="ECO:0000256" key="8">
    <source>
        <dbReference type="ARBA" id="ARBA00036346"/>
    </source>
</evidence>
<evidence type="ECO:0000256" key="1">
    <source>
        <dbReference type="ARBA" id="ARBA00005715"/>
    </source>
</evidence>
<gene>
    <name evidence="15" type="primary">otnK</name>
    <name evidence="15" type="ORF">LMG9964_04450</name>
</gene>
<keyword evidence="2 15" id="KW-0808">Transferase</keyword>
<evidence type="ECO:0000256" key="6">
    <source>
        <dbReference type="ARBA" id="ARBA00023277"/>
    </source>
</evidence>
<sequence length="456" mass="47480">MTATTQRALLGCIADDFTGATDLANMLVRGGMRTVQTIGVPERGETLQAGTGTGTGTGTDTDMAADAIVVALKSRTIPAADAVAQSLAALDWLRAQGCRQFVFKYCSTFDSTDAGNIGPVTDALLDALSAGNNANSEASAFTIACPAFPENGRTIFRGHLFVGDALLNESGMENHPLTPMRDANLVRVLQRQTRSKVGLVRYDAVAQGVNTVRESFDALRRDGVRMAIADAVSDADLYVLGEACADLTLITGGSGIALGLPGNFRRAGLLEPRDNAAQLPRVEGLSAVLAGSASKATNAQVAAWRATRPAFRIDPLAAARGEAVVEQALAFAQPYLDKGEPMLIYATATPDEVKAVQRELGVDQAGHLVEATLAAIARGLHERGVRKFVVAGGETSGAVVQALNVRSLRIGAQIDPGVPATATTGAQPLALALKSGNFGATDFFEKALRHLEGGVQ</sequence>
<evidence type="ECO:0000256" key="10">
    <source>
        <dbReference type="ARBA" id="ARBA00039095"/>
    </source>
</evidence>
<comment type="function">
    <text evidence="9">Catalyzes the ATP-dependent phosphorylation of 3-oxo-tetronate to 3-oxo-tetronate 4-phosphate.</text>
</comment>
<evidence type="ECO:0000256" key="11">
    <source>
        <dbReference type="ARBA" id="ARBA00039461"/>
    </source>
</evidence>
<dbReference type="Pfam" id="PF07005">
    <property type="entry name" value="SBD_N"/>
    <property type="match status" value="1"/>
</dbReference>
<dbReference type="InterPro" id="IPR010737">
    <property type="entry name" value="4-carb_acid_sugar_kinase_N"/>
</dbReference>
<evidence type="ECO:0000313" key="16">
    <source>
        <dbReference type="Proteomes" id="UP000494102"/>
    </source>
</evidence>
<evidence type="ECO:0000256" key="2">
    <source>
        <dbReference type="ARBA" id="ARBA00022679"/>
    </source>
</evidence>
<evidence type="ECO:0000259" key="13">
    <source>
        <dbReference type="Pfam" id="PF07005"/>
    </source>
</evidence>
<keyword evidence="6" id="KW-0119">Carbohydrate metabolism</keyword>
<dbReference type="InterPro" id="IPR037051">
    <property type="entry name" value="4-carb_acid_sugar_kinase_N_sf"/>
</dbReference>
<dbReference type="EC" id="2.7.1.217" evidence="10"/>
<evidence type="ECO:0000259" key="14">
    <source>
        <dbReference type="Pfam" id="PF17042"/>
    </source>
</evidence>
<proteinExistence type="inferred from homology"/>
<comment type="catalytic activity">
    <reaction evidence="8">
        <text>3-dehydro-D-erythronate + ATP = 3-dehydro-4-O-phospho-D-erythronate + ADP + H(+)</text>
        <dbReference type="Rhea" id="RHEA:52556"/>
        <dbReference type="ChEBI" id="CHEBI:15378"/>
        <dbReference type="ChEBI" id="CHEBI:30616"/>
        <dbReference type="ChEBI" id="CHEBI:57958"/>
        <dbReference type="ChEBI" id="CHEBI:136593"/>
        <dbReference type="ChEBI" id="CHEBI:456216"/>
        <dbReference type="EC" id="2.7.1.217"/>
    </reaction>
</comment>
<dbReference type="NCBIfam" id="NF043035">
    <property type="entry name" value="OxoTetrKin"/>
    <property type="match status" value="1"/>
</dbReference>
<dbReference type="Gene3D" id="3.40.980.20">
    <property type="entry name" value="Four-carbon acid sugar kinase, nucleotide binding domain"/>
    <property type="match status" value="1"/>
</dbReference>
<dbReference type="Gene3D" id="3.40.50.10840">
    <property type="entry name" value="Putative sugar-binding, N-terminal domain"/>
    <property type="match status" value="1"/>
</dbReference>
<feature type="domain" description="Four-carbon acid sugar kinase nucleotide binding" evidence="14">
    <location>
        <begin position="287"/>
        <end position="444"/>
    </location>
</feature>
<dbReference type="InterPro" id="IPR031475">
    <property type="entry name" value="NBD_C"/>
</dbReference>
<dbReference type="RefSeq" id="WP_014973023.1">
    <property type="nucleotide sequence ID" value="NZ_CADILN010000006.1"/>
</dbReference>
<dbReference type="Proteomes" id="UP000494102">
    <property type="component" value="Unassembled WGS sequence"/>
</dbReference>
<keyword evidence="4 15" id="KW-0418">Kinase</keyword>
<evidence type="ECO:0000256" key="5">
    <source>
        <dbReference type="ARBA" id="ARBA00022840"/>
    </source>
</evidence>
<evidence type="ECO:0000256" key="3">
    <source>
        <dbReference type="ARBA" id="ARBA00022741"/>
    </source>
</evidence>
<evidence type="ECO:0000256" key="9">
    <source>
        <dbReference type="ARBA" id="ARBA00037335"/>
    </source>
</evidence>
<dbReference type="Pfam" id="PF17042">
    <property type="entry name" value="NBD_C"/>
    <property type="match status" value="1"/>
</dbReference>
<comment type="similarity">
    <text evidence="1">Belongs to the four-carbon acid sugar kinase family.</text>
</comment>
<feature type="domain" description="Four-carbon acid sugar kinase N-terminal" evidence="13">
    <location>
        <begin position="10"/>
        <end position="259"/>
    </location>
</feature>
<dbReference type="EMBL" id="CADILN010000006">
    <property type="protein sequence ID" value="CAB4050783.1"/>
    <property type="molecule type" value="Genomic_DNA"/>
</dbReference>
<dbReference type="GO" id="GO:0005524">
    <property type="term" value="F:ATP binding"/>
    <property type="evidence" value="ECO:0007669"/>
    <property type="project" value="UniProtKB-KW"/>
</dbReference>
<keyword evidence="5" id="KW-0067">ATP-binding</keyword>
<name>A0A6J5K960_9BURK</name>
<dbReference type="GeneID" id="27800570"/>
<dbReference type="SUPFAM" id="SSF142764">
    <property type="entry name" value="YgbK-like"/>
    <property type="match status" value="1"/>
</dbReference>
<reference evidence="15 16" key="1">
    <citation type="submission" date="2020-04" db="EMBL/GenBank/DDBJ databases">
        <authorList>
            <person name="De Canck E."/>
        </authorList>
    </citation>
    <scope>NUCLEOTIDE SEQUENCE [LARGE SCALE GENOMIC DNA]</scope>
    <source>
        <strain evidence="15 16">LMG 9964</strain>
    </source>
</reference>
<evidence type="ECO:0000256" key="12">
    <source>
        <dbReference type="ARBA" id="ARBA00041377"/>
    </source>
</evidence>
<evidence type="ECO:0000256" key="4">
    <source>
        <dbReference type="ARBA" id="ARBA00022777"/>
    </source>
</evidence>
<protein>
    <recommendedName>
        <fullName evidence="11">3-oxo-tetronate kinase</fullName>
        <ecNumber evidence="10">2.7.1.217</ecNumber>
    </recommendedName>
    <alternativeName>
        <fullName evidence="12">3-dehydrotetronate 4-kinase</fullName>
    </alternativeName>
</protein>
<organism evidence="15 16">
    <name type="scientific">Paraburkholderia phenoliruptrix</name>
    <dbReference type="NCBI Taxonomy" id="252970"/>
    <lineage>
        <taxon>Bacteria</taxon>
        <taxon>Pseudomonadati</taxon>
        <taxon>Pseudomonadota</taxon>
        <taxon>Betaproteobacteria</taxon>
        <taxon>Burkholderiales</taxon>
        <taxon>Burkholderiaceae</taxon>
        <taxon>Paraburkholderia</taxon>
    </lineage>
</organism>
<dbReference type="InterPro" id="IPR050007">
    <property type="entry name" value="OtnK"/>
</dbReference>
<dbReference type="GO" id="GO:0016301">
    <property type="term" value="F:kinase activity"/>
    <property type="evidence" value="ECO:0007669"/>
    <property type="project" value="UniProtKB-KW"/>
</dbReference>
<evidence type="ECO:0000313" key="15">
    <source>
        <dbReference type="EMBL" id="CAB4050783.1"/>
    </source>
</evidence>
<dbReference type="AlphaFoldDB" id="A0A6J5K960"/>